<feature type="compositionally biased region" description="Basic residues" evidence="1">
    <location>
        <begin position="97"/>
        <end position="107"/>
    </location>
</feature>
<dbReference type="EMBL" id="KN838551">
    <property type="protein sequence ID" value="KIK06767.1"/>
    <property type="molecule type" value="Genomic_DNA"/>
</dbReference>
<dbReference type="SMART" id="SM01273">
    <property type="entry name" value="Mago-bind"/>
    <property type="match status" value="1"/>
</dbReference>
<dbReference type="PANTHER" id="PTHR22959">
    <property type="entry name" value="PYM PROTEIN"/>
    <property type="match status" value="1"/>
</dbReference>
<protein>
    <recommendedName>
        <fullName evidence="2">WIBG Mago-binding domain-containing protein</fullName>
    </recommendedName>
</protein>
<name>A0A0C9Y926_9AGAR</name>
<dbReference type="STRING" id="1095629.A0A0C9Y926"/>
<dbReference type="GO" id="GO:1903259">
    <property type="term" value="P:exon-exon junction complex disassembly"/>
    <property type="evidence" value="ECO:0007669"/>
    <property type="project" value="InterPro"/>
</dbReference>
<feature type="compositionally biased region" description="Polar residues" evidence="1">
    <location>
        <begin position="82"/>
        <end position="94"/>
    </location>
</feature>
<evidence type="ECO:0000313" key="4">
    <source>
        <dbReference type="Proteomes" id="UP000054477"/>
    </source>
</evidence>
<dbReference type="PANTHER" id="PTHR22959:SF0">
    <property type="entry name" value="PARTNER OF Y14 AND MAGO"/>
    <property type="match status" value="1"/>
</dbReference>
<evidence type="ECO:0000313" key="3">
    <source>
        <dbReference type="EMBL" id="KIK06767.1"/>
    </source>
</evidence>
<dbReference type="GO" id="GO:0035145">
    <property type="term" value="C:exon-exon junction complex"/>
    <property type="evidence" value="ECO:0007669"/>
    <property type="project" value="TreeGrafter"/>
</dbReference>
<dbReference type="SUPFAM" id="SSF101931">
    <property type="entry name" value="Pym (Within the bgcn gene intron protein, WIBG), N-terminal domain"/>
    <property type="match status" value="1"/>
</dbReference>
<sequence length="168" mass="17984">MSRPPITPEQTAAGIALDPHTLERVIPESRRPDGTLRKQLKVRPGFTPQEDVRRFRGTKQAQMDAHALPKGHIIGWAPPPTSTAASGSNGTKPLSKSAKKNAKRKEKREKDKDVVPDNWDDEDEGSSNTTPGSKDSKDGEAVAPDTDAGSKEAGAAGLASELEKLSVK</sequence>
<organism evidence="3 4">
    <name type="scientific">Laccaria amethystina LaAM-08-1</name>
    <dbReference type="NCBI Taxonomy" id="1095629"/>
    <lineage>
        <taxon>Eukaryota</taxon>
        <taxon>Fungi</taxon>
        <taxon>Dikarya</taxon>
        <taxon>Basidiomycota</taxon>
        <taxon>Agaricomycotina</taxon>
        <taxon>Agaricomycetes</taxon>
        <taxon>Agaricomycetidae</taxon>
        <taxon>Agaricales</taxon>
        <taxon>Agaricineae</taxon>
        <taxon>Hydnangiaceae</taxon>
        <taxon>Laccaria</taxon>
    </lineage>
</organism>
<feature type="domain" description="WIBG Mago-binding" evidence="2">
    <location>
        <begin position="22"/>
        <end position="48"/>
    </location>
</feature>
<feature type="compositionally biased region" description="Low complexity" evidence="1">
    <location>
        <begin position="151"/>
        <end position="160"/>
    </location>
</feature>
<evidence type="ECO:0000256" key="1">
    <source>
        <dbReference type="SAM" id="MobiDB-lite"/>
    </source>
</evidence>
<evidence type="ECO:0000259" key="2">
    <source>
        <dbReference type="SMART" id="SM01273"/>
    </source>
</evidence>
<accession>A0A0C9Y926</accession>
<dbReference type="InterPro" id="IPR036348">
    <property type="entry name" value="WIBG_N_sf"/>
</dbReference>
<reference evidence="3 4" key="1">
    <citation type="submission" date="2014-04" db="EMBL/GenBank/DDBJ databases">
        <authorList>
            <consortium name="DOE Joint Genome Institute"/>
            <person name="Kuo A."/>
            <person name="Kohler A."/>
            <person name="Nagy L.G."/>
            <person name="Floudas D."/>
            <person name="Copeland A."/>
            <person name="Barry K.W."/>
            <person name="Cichocki N."/>
            <person name="Veneault-Fourrey C."/>
            <person name="LaButti K."/>
            <person name="Lindquist E.A."/>
            <person name="Lipzen A."/>
            <person name="Lundell T."/>
            <person name="Morin E."/>
            <person name="Murat C."/>
            <person name="Sun H."/>
            <person name="Tunlid A."/>
            <person name="Henrissat B."/>
            <person name="Grigoriev I.V."/>
            <person name="Hibbett D.S."/>
            <person name="Martin F."/>
            <person name="Nordberg H.P."/>
            <person name="Cantor M.N."/>
            <person name="Hua S.X."/>
        </authorList>
    </citation>
    <scope>NUCLEOTIDE SEQUENCE [LARGE SCALE GENOMIC DNA]</scope>
    <source>
        <strain evidence="3 4">LaAM-08-1</strain>
    </source>
</reference>
<dbReference type="Proteomes" id="UP000054477">
    <property type="component" value="Unassembled WGS sequence"/>
</dbReference>
<dbReference type="Pfam" id="PF09282">
    <property type="entry name" value="Mago-bind"/>
    <property type="match status" value="1"/>
</dbReference>
<feature type="compositionally biased region" description="Basic and acidic residues" evidence="1">
    <location>
        <begin position="20"/>
        <end position="36"/>
    </location>
</feature>
<keyword evidence="4" id="KW-1185">Reference proteome</keyword>
<reference evidence="4" key="2">
    <citation type="submission" date="2015-01" db="EMBL/GenBank/DDBJ databases">
        <title>Evolutionary Origins and Diversification of the Mycorrhizal Mutualists.</title>
        <authorList>
            <consortium name="DOE Joint Genome Institute"/>
            <consortium name="Mycorrhizal Genomics Consortium"/>
            <person name="Kohler A."/>
            <person name="Kuo A."/>
            <person name="Nagy L.G."/>
            <person name="Floudas D."/>
            <person name="Copeland A."/>
            <person name="Barry K.W."/>
            <person name="Cichocki N."/>
            <person name="Veneault-Fourrey C."/>
            <person name="LaButti K."/>
            <person name="Lindquist E.A."/>
            <person name="Lipzen A."/>
            <person name="Lundell T."/>
            <person name="Morin E."/>
            <person name="Murat C."/>
            <person name="Riley R."/>
            <person name="Ohm R."/>
            <person name="Sun H."/>
            <person name="Tunlid A."/>
            <person name="Henrissat B."/>
            <person name="Grigoriev I.V."/>
            <person name="Hibbett D.S."/>
            <person name="Martin F."/>
        </authorList>
    </citation>
    <scope>NUCLEOTIDE SEQUENCE [LARGE SCALE GENOMIC DNA]</scope>
    <source>
        <strain evidence="4">LaAM-08-1</strain>
    </source>
</reference>
<dbReference type="InterPro" id="IPR015362">
    <property type="entry name" value="WIBG_mago-bd"/>
</dbReference>
<dbReference type="InterPro" id="IPR039333">
    <property type="entry name" value="PYM1"/>
</dbReference>
<dbReference type="HOGENOM" id="CLU_096585_0_0_1"/>
<dbReference type="OrthoDB" id="21625at2759"/>
<proteinExistence type="predicted"/>
<dbReference type="GO" id="GO:0003723">
    <property type="term" value="F:RNA binding"/>
    <property type="evidence" value="ECO:0007669"/>
    <property type="project" value="TreeGrafter"/>
</dbReference>
<feature type="region of interest" description="Disordered" evidence="1">
    <location>
        <begin position="1"/>
        <end position="168"/>
    </location>
</feature>
<dbReference type="AlphaFoldDB" id="A0A0C9Y926"/>
<dbReference type="GO" id="GO:0005737">
    <property type="term" value="C:cytoplasm"/>
    <property type="evidence" value="ECO:0007669"/>
    <property type="project" value="TreeGrafter"/>
</dbReference>
<gene>
    <name evidence="3" type="ORF">K443DRAFT_674051</name>
</gene>